<name>A0ABW1Q8N8_9CORY</name>
<proteinExistence type="predicted"/>
<dbReference type="EMBL" id="JBHSQE010000001">
    <property type="protein sequence ID" value="MFC6145213.1"/>
    <property type="molecule type" value="Genomic_DNA"/>
</dbReference>
<reference evidence="2" key="1">
    <citation type="journal article" date="2019" name="Int. J. Syst. Evol. Microbiol.">
        <title>The Global Catalogue of Microorganisms (GCM) 10K type strain sequencing project: providing services to taxonomists for standard genome sequencing and annotation.</title>
        <authorList>
            <consortium name="The Broad Institute Genomics Platform"/>
            <consortium name="The Broad Institute Genome Sequencing Center for Infectious Disease"/>
            <person name="Wu L."/>
            <person name="Ma J."/>
        </authorList>
    </citation>
    <scope>NUCLEOTIDE SEQUENCE [LARGE SCALE GENOMIC DNA]</scope>
    <source>
        <strain evidence="2">CCUG 51943</strain>
    </source>
</reference>
<gene>
    <name evidence="1" type="ORF">ACFPUZ_00095</name>
</gene>
<keyword evidence="2" id="KW-1185">Reference proteome</keyword>
<protein>
    <recommendedName>
        <fullName evidence="3">DUF559 domain-containing protein</fullName>
    </recommendedName>
</protein>
<dbReference type="RefSeq" id="WP_376998638.1">
    <property type="nucleotide sequence ID" value="NZ_JBHSQE010000001.1"/>
</dbReference>
<organism evidence="1 2">
    <name type="scientific">Corynebacterium nasicanis</name>
    <dbReference type="NCBI Taxonomy" id="1448267"/>
    <lineage>
        <taxon>Bacteria</taxon>
        <taxon>Bacillati</taxon>
        <taxon>Actinomycetota</taxon>
        <taxon>Actinomycetes</taxon>
        <taxon>Mycobacteriales</taxon>
        <taxon>Corynebacteriaceae</taxon>
        <taxon>Corynebacterium</taxon>
    </lineage>
</organism>
<comment type="caution">
    <text evidence="1">The sequence shown here is derived from an EMBL/GenBank/DDBJ whole genome shotgun (WGS) entry which is preliminary data.</text>
</comment>
<dbReference type="Proteomes" id="UP001596244">
    <property type="component" value="Unassembled WGS sequence"/>
</dbReference>
<accession>A0ABW1Q8N8</accession>
<evidence type="ECO:0008006" key="3">
    <source>
        <dbReference type="Google" id="ProtNLM"/>
    </source>
</evidence>
<evidence type="ECO:0000313" key="1">
    <source>
        <dbReference type="EMBL" id="MFC6145213.1"/>
    </source>
</evidence>
<evidence type="ECO:0000313" key="2">
    <source>
        <dbReference type="Proteomes" id="UP001596244"/>
    </source>
</evidence>
<sequence length="330" mass="36744">MTPDWKDRHQLRDLRTETLSSTEISEGVQSGRLVKLTAEIAIDKQYYHELPPWKRAEARAVAVGISADKAVVSGMAAARLWGVMLLGVEDAVDLHLPGRGRPGAKAGWINGARYRSAILPESQATTLGGVRVTVLLRALVDIARHESHFEAVAAIDSVRRKWPNVDEARLRKEVAAYGRFPGKRKFLRAVELSRPQIGSPWETKARLLLEESGITEIVTVETQVEFKDTITGQHYFVDILINGWLVLEFDGKSKYTGEYGDEPEKVILDEREREKALQNLGTTVLRTDKSGLDAKPGGTCEMLQMVQRALQNFNPPKSLPRVDGLDKIVS</sequence>